<feature type="transmembrane region" description="Helical" evidence="1">
    <location>
        <begin position="64"/>
        <end position="83"/>
    </location>
</feature>
<dbReference type="GO" id="GO:0022857">
    <property type="term" value="F:transmembrane transporter activity"/>
    <property type="evidence" value="ECO:0007669"/>
    <property type="project" value="InterPro"/>
</dbReference>
<dbReference type="AlphaFoldDB" id="A0A7J3Z7X1"/>
<keyword evidence="1" id="KW-0812">Transmembrane</keyword>
<dbReference type="InterPro" id="IPR036259">
    <property type="entry name" value="MFS_trans_sf"/>
</dbReference>
<keyword evidence="1" id="KW-1133">Transmembrane helix</keyword>
<feature type="transmembrane region" description="Helical" evidence="1">
    <location>
        <begin position="287"/>
        <end position="304"/>
    </location>
</feature>
<feature type="transmembrane region" description="Helical" evidence="1">
    <location>
        <begin position="132"/>
        <end position="149"/>
    </location>
</feature>
<gene>
    <name evidence="3" type="ORF">ENM66_05420</name>
    <name evidence="2" type="ORF">ENP99_05300</name>
</gene>
<dbReference type="Pfam" id="PF07690">
    <property type="entry name" value="MFS_1"/>
    <property type="match status" value="1"/>
</dbReference>
<reference evidence="3" key="1">
    <citation type="journal article" date="2020" name="mSystems">
        <title>Genome- and Community-Level Interaction Insights into Carbon Utilization and Element Cycling Functions of Hydrothermarchaeota in Hydrothermal Sediment.</title>
        <authorList>
            <person name="Zhou Z."/>
            <person name="Liu Y."/>
            <person name="Xu W."/>
            <person name="Pan J."/>
            <person name="Luo Z.H."/>
            <person name="Li M."/>
        </authorList>
    </citation>
    <scope>NUCLEOTIDE SEQUENCE [LARGE SCALE GENOMIC DNA]</scope>
    <source>
        <strain evidence="3">SpSt-1105</strain>
        <strain evidence="2">SpSt-27</strain>
    </source>
</reference>
<sequence length="388" mass="42311">MWFTLSSVTYGMLSALDPMLFIYIAYTLDVSGVYMGMLSAAWSAAYILCNRLSGSLADGGHNKVLAILALASVAPIYILLSNLSHFTALLAYTLHAASMAFLNLAISVTLLEHVESSYWDKVNLLSRIINNISRGLMLIIIALLGLNVLNEILHIIVFMLLIVSVVLPHIYISFERKFYTIERTLSRIGMYVKATASLLYVDQPKTFVEVFSRTWNSSEAVSPVGILVGAMGAVAVGDCIFTVIPVILKGKLQLTSMWIVYGFSALVSAVIALTLNNIEAFGARKAFTIFVLRLLALVLGFSFLSDITSLALYVVLSSTLFMLLDVVLYNTYVYTQAGFRTSNYFVARELGSIVGSLLGGVAIDLGLYTFLLIAIAIGLTTSLPLLIE</sequence>
<dbReference type="EMBL" id="DSLL01000049">
    <property type="protein sequence ID" value="HEH31504.1"/>
    <property type="molecule type" value="Genomic_DNA"/>
</dbReference>
<dbReference type="SUPFAM" id="SSF103473">
    <property type="entry name" value="MFS general substrate transporter"/>
    <property type="match status" value="1"/>
</dbReference>
<feature type="transmembrane region" description="Helical" evidence="1">
    <location>
        <begin position="224"/>
        <end position="248"/>
    </location>
</feature>
<organism evidence="3">
    <name type="scientific">Ignisphaera aggregans</name>
    <dbReference type="NCBI Taxonomy" id="334771"/>
    <lineage>
        <taxon>Archaea</taxon>
        <taxon>Thermoproteota</taxon>
        <taxon>Thermoprotei</taxon>
        <taxon>Desulfurococcales</taxon>
        <taxon>Desulfurococcaceae</taxon>
        <taxon>Ignisphaera</taxon>
    </lineage>
</organism>
<feature type="transmembrane region" description="Helical" evidence="1">
    <location>
        <begin position="254"/>
        <end position="275"/>
    </location>
</feature>
<keyword evidence="1" id="KW-0472">Membrane</keyword>
<dbReference type="EMBL" id="DRYQ01000082">
    <property type="protein sequence ID" value="HHQ50771.1"/>
    <property type="molecule type" value="Genomic_DNA"/>
</dbReference>
<feature type="transmembrane region" description="Helical" evidence="1">
    <location>
        <begin position="310"/>
        <end position="333"/>
    </location>
</feature>
<feature type="transmembrane region" description="Helical" evidence="1">
    <location>
        <begin position="89"/>
        <end position="111"/>
    </location>
</feature>
<comment type="caution">
    <text evidence="3">The sequence shown here is derived from an EMBL/GenBank/DDBJ whole genome shotgun (WGS) entry which is preliminary data.</text>
</comment>
<evidence type="ECO:0000313" key="3">
    <source>
        <dbReference type="EMBL" id="HHQ50771.1"/>
    </source>
</evidence>
<evidence type="ECO:0000313" key="2">
    <source>
        <dbReference type="EMBL" id="HEH31504.1"/>
    </source>
</evidence>
<proteinExistence type="predicted"/>
<accession>A0A7J3Z7X1</accession>
<name>A0A7J3Z7X1_9CREN</name>
<protein>
    <recommendedName>
        <fullName evidence="4">MFS transporter</fullName>
    </recommendedName>
</protein>
<feature type="transmembrane region" description="Helical" evidence="1">
    <location>
        <begin position="155"/>
        <end position="174"/>
    </location>
</feature>
<evidence type="ECO:0000256" key="1">
    <source>
        <dbReference type="SAM" id="Phobius"/>
    </source>
</evidence>
<dbReference type="InterPro" id="IPR011701">
    <property type="entry name" value="MFS"/>
</dbReference>
<evidence type="ECO:0008006" key="4">
    <source>
        <dbReference type="Google" id="ProtNLM"/>
    </source>
</evidence>